<evidence type="ECO:0000256" key="1">
    <source>
        <dbReference type="ARBA" id="ARBA00022490"/>
    </source>
</evidence>
<feature type="binding site" evidence="8">
    <location>
        <position position="150"/>
    </location>
    <ligand>
        <name>NAD(+)</name>
        <dbReference type="ChEBI" id="CHEBI:57540"/>
    </ligand>
</feature>
<dbReference type="HAMAP" id="MF_00361">
    <property type="entry name" value="NAD_kinase"/>
    <property type="match status" value="1"/>
</dbReference>
<dbReference type="GO" id="GO:0006741">
    <property type="term" value="P:NADP+ biosynthetic process"/>
    <property type="evidence" value="ECO:0007669"/>
    <property type="project" value="UniProtKB-UniRule"/>
</dbReference>
<dbReference type="Pfam" id="PF01513">
    <property type="entry name" value="NAD_kinase"/>
    <property type="match status" value="1"/>
</dbReference>
<name>A0A7K4MF86_9ARCH</name>
<comment type="function">
    <text evidence="8">Involved in the regulation of the intracellular balance of NAD and NADP, and is a key enzyme in the biosynthesis of NADP. Catalyzes specifically the phosphorylation on 2'-hydroxyl of the adenosine moiety of NAD to yield NADP.</text>
</comment>
<evidence type="ECO:0000256" key="2">
    <source>
        <dbReference type="ARBA" id="ARBA00022679"/>
    </source>
</evidence>
<evidence type="ECO:0000256" key="5">
    <source>
        <dbReference type="ARBA" id="ARBA00022840"/>
    </source>
</evidence>
<protein>
    <recommendedName>
        <fullName evidence="8">NAD kinase</fullName>
        <ecNumber evidence="8">2.7.1.23</ecNumber>
    </recommendedName>
    <alternativeName>
        <fullName evidence="8">ATP-dependent NAD kinase</fullName>
    </alternativeName>
</protein>
<feature type="binding site" evidence="8">
    <location>
        <position position="233"/>
    </location>
    <ligand>
        <name>NAD(+)</name>
        <dbReference type="ChEBI" id="CHEBI:57540"/>
    </ligand>
</feature>
<feature type="binding site" evidence="8">
    <location>
        <position position="166"/>
    </location>
    <ligand>
        <name>NAD(+)</name>
        <dbReference type="ChEBI" id="CHEBI:57540"/>
    </ligand>
</feature>
<keyword evidence="6 8" id="KW-0521">NADP</keyword>
<keyword evidence="4 8" id="KW-0418">Kinase</keyword>
<dbReference type="GO" id="GO:0046872">
    <property type="term" value="F:metal ion binding"/>
    <property type="evidence" value="ECO:0007669"/>
    <property type="project" value="UniProtKB-UniRule"/>
</dbReference>
<keyword evidence="10" id="KW-1185">Reference proteome</keyword>
<keyword evidence="7 8" id="KW-0520">NAD</keyword>
<comment type="catalytic activity">
    <reaction evidence="8">
        <text>NAD(+) + ATP = ADP + NADP(+) + H(+)</text>
        <dbReference type="Rhea" id="RHEA:18629"/>
        <dbReference type="ChEBI" id="CHEBI:15378"/>
        <dbReference type="ChEBI" id="CHEBI:30616"/>
        <dbReference type="ChEBI" id="CHEBI:57540"/>
        <dbReference type="ChEBI" id="CHEBI:58349"/>
        <dbReference type="ChEBI" id="CHEBI:456216"/>
        <dbReference type="EC" id="2.7.1.23"/>
    </reaction>
</comment>
<keyword evidence="5 8" id="KW-0067">ATP-binding</keyword>
<dbReference type="GO" id="GO:0019674">
    <property type="term" value="P:NAD+ metabolic process"/>
    <property type="evidence" value="ECO:0007669"/>
    <property type="project" value="InterPro"/>
</dbReference>
<feature type="binding site" evidence="8">
    <location>
        <position position="203"/>
    </location>
    <ligand>
        <name>NAD(+)</name>
        <dbReference type="ChEBI" id="CHEBI:57540"/>
    </ligand>
</feature>
<feature type="binding site" evidence="8">
    <location>
        <position position="74"/>
    </location>
    <ligand>
        <name>NAD(+)</name>
        <dbReference type="ChEBI" id="CHEBI:57540"/>
    </ligand>
</feature>
<comment type="cofactor">
    <cofactor evidence="8">
        <name>a divalent metal cation</name>
        <dbReference type="ChEBI" id="CHEBI:60240"/>
    </cofactor>
</comment>
<keyword evidence="3 8" id="KW-0547">Nucleotide-binding</keyword>
<dbReference type="SUPFAM" id="SSF111331">
    <property type="entry name" value="NAD kinase/diacylglycerol kinase-like"/>
    <property type="match status" value="1"/>
</dbReference>
<reference evidence="9 10" key="1">
    <citation type="journal article" date="2019" name="Environ. Microbiol.">
        <title>Genomics insights into ecotype formation of ammonia-oxidizing archaea in the deep ocean.</title>
        <authorList>
            <person name="Wang Y."/>
            <person name="Huang J.M."/>
            <person name="Cui G.J."/>
            <person name="Nunoura T."/>
            <person name="Takaki Y."/>
            <person name="Li W.L."/>
            <person name="Li J."/>
            <person name="Gao Z.M."/>
            <person name="Takai K."/>
            <person name="Zhang A.Q."/>
            <person name="Stepanauskas R."/>
        </authorList>
    </citation>
    <scope>NUCLEOTIDE SEQUENCE [LARGE SCALE GENOMIC DNA]</scope>
    <source>
        <strain evidence="9 10">D17</strain>
    </source>
</reference>
<evidence type="ECO:0000256" key="4">
    <source>
        <dbReference type="ARBA" id="ARBA00022777"/>
    </source>
</evidence>
<feature type="binding site" evidence="8">
    <location>
        <begin position="139"/>
        <end position="140"/>
    </location>
    <ligand>
        <name>NAD(+)</name>
        <dbReference type="ChEBI" id="CHEBI:57540"/>
    </ligand>
</feature>
<dbReference type="InterPro" id="IPR002504">
    <property type="entry name" value="NADK"/>
</dbReference>
<organism evidence="9 10">
    <name type="scientific">Marine Group I thaumarchaeote</name>
    <dbReference type="NCBI Taxonomy" id="2511932"/>
    <lineage>
        <taxon>Archaea</taxon>
        <taxon>Nitrososphaerota</taxon>
        <taxon>Marine Group I</taxon>
    </lineage>
</organism>
<evidence type="ECO:0000313" key="9">
    <source>
        <dbReference type="EMBL" id="NWJ68574.1"/>
    </source>
</evidence>
<evidence type="ECO:0000256" key="8">
    <source>
        <dbReference type="HAMAP-Rule" id="MF_00361"/>
    </source>
</evidence>
<proteinExistence type="inferred from homology"/>
<dbReference type="PANTHER" id="PTHR20275:SF43">
    <property type="entry name" value="BIFUNCTIONAL NADP PHOSPHATASE_NAD KINASE"/>
    <property type="match status" value="1"/>
</dbReference>
<feature type="binding site" evidence="8">
    <location>
        <begin position="69"/>
        <end position="70"/>
    </location>
    <ligand>
        <name>NAD(+)</name>
        <dbReference type="ChEBI" id="CHEBI:57540"/>
    </ligand>
</feature>
<dbReference type="GO" id="GO:0005737">
    <property type="term" value="C:cytoplasm"/>
    <property type="evidence" value="ECO:0007669"/>
    <property type="project" value="UniProtKB-SubCell"/>
</dbReference>
<dbReference type="GO" id="GO:0003951">
    <property type="term" value="F:NAD+ kinase activity"/>
    <property type="evidence" value="ECO:0007669"/>
    <property type="project" value="UniProtKB-UniRule"/>
</dbReference>
<evidence type="ECO:0000256" key="6">
    <source>
        <dbReference type="ARBA" id="ARBA00022857"/>
    </source>
</evidence>
<evidence type="ECO:0000256" key="7">
    <source>
        <dbReference type="ARBA" id="ARBA00023027"/>
    </source>
</evidence>
<dbReference type="Pfam" id="PF20143">
    <property type="entry name" value="NAD_kinase_C"/>
    <property type="match status" value="1"/>
</dbReference>
<comment type="caution">
    <text evidence="8">Lacks conserved residue(s) required for the propagation of feature annotation.</text>
</comment>
<feature type="binding site" evidence="8">
    <location>
        <position position="168"/>
    </location>
    <ligand>
        <name>NAD(+)</name>
        <dbReference type="ChEBI" id="CHEBI:57540"/>
    </ligand>
</feature>
<accession>A0A7K4MF86</accession>
<keyword evidence="2 8" id="KW-0808">Transferase</keyword>
<dbReference type="Proteomes" id="UP000554454">
    <property type="component" value="Unassembled WGS sequence"/>
</dbReference>
<gene>
    <name evidence="8" type="primary">nadK</name>
    <name evidence="9" type="ORF">HX834_04410</name>
</gene>
<dbReference type="EC" id="2.7.1.23" evidence="8"/>
<dbReference type="InterPro" id="IPR017438">
    <property type="entry name" value="ATP-NAD_kinase_N"/>
</dbReference>
<dbReference type="GO" id="GO:0005524">
    <property type="term" value="F:ATP binding"/>
    <property type="evidence" value="ECO:0007669"/>
    <property type="project" value="UniProtKB-KW"/>
</dbReference>
<dbReference type="Gene3D" id="2.60.200.30">
    <property type="entry name" value="Probable inorganic polyphosphate/atp-NAD kinase, domain 2"/>
    <property type="match status" value="1"/>
</dbReference>
<comment type="caution">
    <text evidence="9">The sequence shown here is derived from an EMBL/GenBank/DDBJ whole genome shotgun (WGS) entry which is preliminary data.</text>
</comment>
<dbReference type="Gene3D" id="3.40.50.10330">
    <property type="entry name" value="Probable inorganic polyphosphate/atp-NAD kinase, domain 1"/>
    <property type="match status" value="1"/>
</dbReference>
<comment type="subcellular location">
    <subcellularLocation>
        <location evidence="8">Cytoplasm</location>
    </subcellularLocation>
</comment>
<evidence type="ECO:0000313" key="10">
    <source>
        <dbReference type="Proteomes" id="UP000554454"/>
    </source>
</evidence>
<dbReference type="FunFam" id="2.60.200.30:FF:000020">
    <property type="entry name" value="NAD kinase"/>
    <property type="match status" value="1"/>
</dbReference>
<feature type="active site" description="Proton acceptor" evidence="8">
    <location>
        <position position="69"/>
    </location>
</feature>
<comment type="similarity">
    <text evidence="8">Belongs to the NAD kinase family.</text>
</comment>
<dbReference type="InterPro" id="IPR016064">
    <property type="entry name" value="NAD/diacylglycerol_kinase_sf"/>
</dbReference>
<keyword evidence="1 8" id="KW-0963">Cytoplasm</keyword>
<dbReference type="InterPro" id="IPR017437">
    <property type="entry name" value="ATP-NAD_kinase_PpnK-typ_C"/>
</dbReference>
<evidence type="ECO:0000256" key="3">
    <source>
        <dbReference type="ARBA" id="ARBA00022741"/>
    </source>
</evidence>
<dbReference type="EMBL" id="JACATA010000012">
    <property type="protein sequence ID" value="NWJ68574.1"/>
    <property type="molecule type" value="Genomic_DNA"/>
</dbReference>
<dbReference type="AlphaFoldDB" id="A0A7K4MF86"/>
<feature type="binding site" evidence="8">
    <location>
        <begin position="179"/>
        <end position="184"/>
    </location>
    <ligand>
        <name>NAD(+)</name>
        <dbReference type="ChEBI" id="CHEBI:57540"/>
    </ligand>
</feature>
<sequence length="271" mass="30092">MKINKIAIVSKFGSKKSEKAAEGIVEKLLKQKFKVYTVSPVLVKGAKKVNSLEDLRKIKLDLVITLGGDGTTLRTFRNLENEIPLLAINVGGNRGIFSEIFLDEFDNAIQSIKKNEIWLDKRIRVVASCNGEQFQPALNEIYVNRKNLTKTAEFVIKFHNDTVKQRMDGVMISTPSGSTGHSLSVGGPVLHESLDVLIITPVAPVHRLPPIVVPDEKVEITCSHDCNIAMDAQVIKSVGFGDLITVKKYKKQAVFVRLKKRGLRQMAKLGF</sequence>
<dbReference type="PANTHER" id="PTHR20275">
    <property type="entry name" value="NAD KINASE"/>
    <property type="match status" value="1"/>
</dbReference>